<comment type="pathway">
    <text evidence="2">Protein modification; protein ubiquitination.</text>
</comment>
<dbReference type="PANTHER" id="PTHR12888:SF0">
    <property type="entry name" value="PEROXISOME ASSEMBLY PROTEIN 12"/>
    <property type="match status" value="1"/>
</dbReference>
<evidence type="ECO:0000313" key="14">
    <source>
        <dbReference type="EMBL" id="RNF26792.1"/>
    </source>
</evidence>
<reference evidence="14 15" key="1">
    <citation type="journal article" date="2018" name="BMC Genomics">
        <title>Genomic comparison of Trypanosoma conorhini and Trypanosoma rangeli to Trypanosoma cruzi strains of high and low virulence.</title>
        <authorList>
            <person name="Bradwell K.R."/>
            <person name="Koparde V.N."/>
            <person name="Matveyev A.V."/>
            <person name="Serrano M.G."/>
            <person name="Alves J.M."/>
            <person name="Parikh H."/>
            <person name="Huang B."/>
            <person name="Lee V."/>
            <person name="Espinosa-Alvarez O."/>
            <person name="Ortiz P.A."/>
            <person name="Costa-Martins A.G."/>
            <person name="Teixeira M.M."/>
            <person name="Buck G.A."/>
        </authorList>
    </citation>
    <scope>NUCLEOTIDE SEQUENCE [LARGE SCALE GENOMIC DNA]</scope>
    <source>
        <strain evidence="14 15">025E</strain>
    </source>
</reference>
<organism evidence="14 15">
    <name type="scientific">Trypanosoma conorhini</name>
    <dbReference type="NCBI Taxonomy" id="83891"/>
    <lineage>
        <taxon>Eukaryota</taxon>
        <taxon>Discoba</taxon>
        <taxon>Euglenozoa</taxon>
        <taxon>Kinetoplastea</taxon>
        <taxon>Metakinetoplastina</taxon>
        <taxon>Trypanosomatida</taxon>
        <taxon>Trypanosomatidae</taxon>
        <taxon>Trypanosoma</taxon>
    </lineage>
</organism>
<keyword evidence="8" id="KW-0862">Zinc</keyword>
<evidence type="ECO:0000256" key="5">
    <source>
        <dbReference type="ARBA" id="ARBA00022692"/>
    </source>
</evidence>
<dbReference type="GO" id="GO:1990429">
    <property type="term" value="C:peroxisomal importomer complex"/>
    <property type="evidence" value="ECO:0007669"/>
    <property type="project" value="TreeGrafter"/>
</dbReference>
<gene>
    <name evidence="14" type="ORF">Tco025E_01027</name>
</gene>
<keyword evidence="4" id="KW-0813">Transport</keyword>
<keyword evidence="7" id="KW-0863">Zinc-finger</keyword>
<protein>
    <submittedName>
        <fullName evidence="14">Putative peroxisome assembly protein</fullName>
    </submittedName>
</protein>
<dbReference type="OrthoDB" id="107372at2759"/>
<evidence type="ECO:0000256" key="7">
    <source>
        <dbReference type="ARBA" id="ARBA00022771"/>
    </source>
</evidence>
<dbReference type="InterPro" id="IPR017375">
    <property type="entry name" value="PEX12"/>
</dbReference>
<dbReference type="InterPro" id="IPR006845">
    <property type="entry name" value="Pex_N"/>
</dbReference>
<feature type="domain" description="Pex N-terminal" evidence="13">
    <location>
        <begin position="24"/>
        <end position="311"/>
    </location>
</feature>
<keyword evidence="10" id="KW-1133">Transmembrane helix</keyword>
<dbReference type="RefSeq" id="XP_029231998.1">
    <property type="nucleotide sequence ID" value="XM_029367965.1"/>
</dbReference>
<evidence type="ECO:0000256" key="3">
    <source>
        <dbReference type="ARBA" id="ARBA00008704"/>
    </source>
</evidence>
<evidence type="ECO:0000259" key="13">
    <source>
        <dbReference type="Pfam" id="PF04757"/>
    </source>
</evidence>
<evidence type="ECO:0000256" key="9">
    <source>
        <dbReference type="ARBA" id="ARBA00022927"/>
    </source>
</evidence>
<keyword evidence="5" id="KW-0812">Transmembrane</keyword>
<evidence type="ECO:0000256" key="10">
    <source>
        <dbReference type="ARBA" id="ARBA00022989"/>
    </source>
</evidence>
<evidence type="ECO:0000256" key="6">
    <source>
        <dbReference type="ARBA" id="ARBA00022723"/>
    </source>
</evidence>
<dbReference type="PANTHER" id="PTHR12888">
    <property type="entry name" value="PEROXISOME ASSEMBLY PROTEIN 12 PEROXIN-12"/>
    <property type="match status" value="1"/>
</dbReference>
<evidence type="ECO:0000256" key="12">
    <source>
        <dbReference type="ARBA" id="ARBA00023140"/>
    </source>
</evidence>
<evidence type="ECO:0000256" key="11">
    <source>
        <dbReference type="ARBA" id="ARBA00023136"/>
    </source>
</evidence>
<dbReference type="CDD" id="cd16451">
    <property type="entry name" value="mRING_PEX12"/>
    <property type="match status" value="1"/>
</dbReference>
<comment type="caution">
    <text evidence="14">The sequence shown here is derived from an EMBL/GenBank/DDBJ whole genome shotgun (WGS) entry which is preliminary data.</text>
</comment>
<dbReference type="SUPFAM" id="SSF57850">
    <property type="entry name" value="RING/U-box"/>
    <property type="match status" value="1"/>
</dbReference>
<keyword evidence="6" id="KW-0479">Metal-binding</keyword>
<dbReference type="GO" id="GO:0008270">
    <property type="term" value="F:zinc ion binding"/>
    <property type="evidence" value="ECO:0007669"/>
    <property type="project" value="UniProtKB-KW"/>
</dbReference>
<dbReference type="GeneID" id="40314638"/>
<dbReference type="GO" id="GO:0016558">
    <property type="term" value="P:protein import into peroxisome matrix"/>
    <property type="evidence" value="ECO:0007669"/>
    <property type="project" value="InterPro"/>
</dbReference>
<name>A0A422Q9Y8_9TRYP</name>
<comment type="subcellular location">
    <subcellularLocation>
        <location evidence="1">Peroxisome membrane</location>
        <topology evidence="1">Multi-pass membrane protein</topology>
    </subcellularLocation>
</comment>
<keyword evidence="11" id="KW-0472">Membrane</keyword>
<dbReference type="Proteomes" id="UP000284403">
    <property type="component" value="Unassembled WGS sequence"/>
</dbReference>
<keyword evidence="9" id="KW-0653">Protein transport</keyword>
<keyword evidence="12" id="KW-0576">Peroxisome</keyword>
<evidence type="ECO:0000256" key="1">
    <source>
        <dbReference type="ARBA" id="ARBA00004585"/>
    </source>
</evidence>
<accession>A0A422Q9Y8</accession>
<evidence type="ECO:0000256" key="2">
    <source>
        <dbReference type="ARBA" id="ARBA00004906"/>
    </source>
</evidence>
<dbReference type="GO" id="GO:0005778">
    <property type="term" value="C:peroxisomal membrane"/>
    <property type="evidence" value="ECO:0007669"/>
    <property type="project" value="UniProtKB-SubCell"/>
</dbReference>
<dbReference type="GO" id="GO:0006513">
    <property type="term" value="P:protein monoubiquitination"/>
    <property type="evidence" value="ECO:0007669"/>
    <property type="project" value="TreeGrafter"/>
</dbReference>
<evidence type="ECO:0000313" key="15">
    <source>
        <dbReference type="Proteomes" id="UP000284403"/>
    </source>
</evidence>
<dbReference type="AlphaFoldDB" id="A0A422Q9Y8"/>
<comment type="similarity">
    <text evidence="3">Belongs to the pex2/pex10/pex12 family.</text>
</comment>
<dbReference type="Pfam" id="PF04757">
    <property type="entry name" value="Pex2_Pex12"/>
    <property type="match status" value="1"/>
</dbReference>
<dbReference type="GO" id="GO:0004842">
    <property type="term" value="F:ubiquitin-protein transferase activity"/>
    <property type="evidence" value="ECO:0007669"/>
    <property type="project" value="TreeGrafter"/>
</dbReference>
<keyword evidence="15" id="KW-1185">Reference proteome</keyword>
<dbReference type="EMBL" id="MKKU01000028">
    <property type="protein sequence ID" value="RNF26792.1"/>
    <property type="molecule type" value="Genomic_DNA"/>
</dbReference>
<sequence length="411" mass="45178">MFESNLLSQINTASPLPTWVEVSLVNSLNKSLSKAFQFAHLLLAEHSDIAARCLPWDAEIWLVLQSFFEHRLLFHANTTFAEVLFGLRRGSIASPSKQPASQGRLSWWIRGPPPVPSLEERALRAPDATATTTAAVGGLSDTALFEQHGELAAGEMRAAQGASYGHLRFSPITNAQRYVTLFLITVKPYLSELAAKWYTRQTDSSPDAVSMRNAYANRYPTRARIKELLTRLYPIFHTVSESLRFLYQILFLLELTPYTTLAHRVFGIALRRLTKADELAAANPRAQRALLLARVLFIMLFLGFRLLELTGATSATEGGEALTMAGSGGEDLAIPPPPVWGEDVVVPPGTTVPQPGTCPVCGRRVTNAAVCTISGVVGCYPCLTDYARTHGTCPLTKRKTTVDCIRRVYEC</sequence>
<evidence type="ECO:0000256" key="8">
    <source>
        <dbReference type="ARBA" id="ARBA00022833"/>
    </source>
</evidence>
<proteinExistence type="inferred from homology"/>
<evidence type="ECO:0000256" key="4">
    <source>
        <dbReference type="ARBA" id="ARBA00022448"/>
    </source>
</evidence>